<proteinExistence type="inferred from homology"/>
<dbReference type="PANTHER" id="PTHR30157">
    <property type="entry name" value="FERRIC REDUCTASE, NADPH-DEPENDENT"/>
    <property type="match status" value="1"/>
</dbReference>
<dbReference type="Gene3D" id="3.40.50.80">
    <property type="entry name" value="Nucleotide-binding domain of ferredoxin-NADP reductase (FNR) module"/>
    <property type="match status" value="1"/>
</dbReference>
<gene>
    <name evidence="3" type="ORF">J0X15_16640</name>
</gene>
<dbReference type="PANTHER" id="PTHR30157:SF0">
    <property type="entry name" value="NADPH-DEPENDENT FERRIC-CHELATE REDUCTASE"/>
    <property type="match status" value="1"/>
</dbReference>
<dbReference type="InterPro" id="IPR039374">
    <property type="entry name" value="SIP_fam"/>
</dbReference>
<dbReference type="Pfam" id="PF04954">
    <property type="entry name" value="SIP"/>
    <property type="match status" value="1"/>
</dbReference>
<dbReference type="SUPFAM" id="SSF63380">
    <property type="entry name" value="Riboflavin synthase domain-like"/>
    <property type="match status" value="1"/>
</dbReference>
<dbReference type="InterPro" id="IPR017938">
    <property type="entry name" value="Riboflavin_synthase-like_b-brl"/>
</dbReference>
<name>A0A939EQR5_9HYPH</name>
<dbReference type="PROSITE" id="PS51384">
    <property type="entry name" value="FAD_FR"/>
    <property type="match status" value="1"/>
</dbReference>
<protein>
    <submittedName>
        <fullName evidence="3">Siderophore-interacting protein</fullName>
    </submittedName>
</protein>
<organism evidence="3 4">
    <name type="scientific">Roseibium limicola</name>
    <dbReference type="NCBI Taxonomy" id="2816037"/>
    <lineage>
        <taxon>Bacteria</taxon>
        <taxon>Pseudomonadati</taxon>
        <taxon>Pseudomonadota</taxon>
        <taxon>Alphaproteobacteria</taxon>
        <taxon>Hyphomicrobiales</taxon>
        <taxon>Stappiaceae</taxon>
        <taxon>Roseibium</taxon>
    </lineage>
</organism>
<reference evidence="3" key="1">
    <citation type="submission" date="2021-03" db="EMBL/GenBank/DDBJ databases">
        <title>Roseibium sp. CAU 1637 isolated from Incheon.</title>
        <authorList>
            <person name="Kim W."/>
        </authorList>
    </citation>
    <scope>NUCLEOTIDE SEQUENCE</scope>
    <source>
        <strain evidence="3">CAU 1637</strain>
    </source>
</reference>
<dbReference type="InterPro" id="IPR017927">
    <property type="entry name" value="FAD-bd_FR_type"/>
</dbReference>
<dbReference type="CDD" id="cd06193">
    <property type="entry name" value="siderophore_interacting"/>
    <property type="match status" value="1"/>
</dbReference>
<dbReference type="InterPro" id="IPR007037">
    <property type="entry name" value="SIP_rossman_dom"/>
</dbReference>
<dbReference type="EMBL" id="JAFLNF010000008">
    <property type="protein sequence ID" value="MBO0346857.1"/>
    <property type="molecule type" value="Genomic_DNA"/>
</dbReference>
<dbReference type="InterPro" id="IPR013113">
    <property type="entry name" value="SIP_FAD-bd"/>
</dbReference>
<dbReference type="Proteomes" id="UP000664779">
    <property type="component" value="Unassembled WGS sequence"/>
</dbReference>
<evidence type="ECO:0000313" key="4">
    <source>
        <dbReference type="Proteomes" id="UP000664779"/>
    </source>
</evidence>
<dbReference type="GO" id="GO:0016491">
    <property type="term" value="F:oxidoreductase activity"/>
    <property type="evidence" value="ECO:0007669"/>
    <property type="project" value="InterPro"/>
</dbReference>
<dbReference type="InterPro" id="IPR039261">
    <property type="entry name" value="FNR_nucleotide-bd"/>
</dbReference>
<keyword evidence="4" id="KW-1185">Reference proteome</keyword>
<comment type="similarity">
    <text evidence="1">Belongs to the SIP oxidoreductase family.</text>
</comment>
<dbReference type="Gene3D" id="2.40.30.10">
    <property type="entry name" value="Translation factors"/>
    <property type="match status" value="1"/>
</dbReference>
<evidence type="ECO:0000259" key="2">
    <source>
        <dbReference type="PROSITE" id="PS51384"/>
    </source>
</evidence>
<dbReference type="RefSeq" id="WP_206943135.1">
    <property type="nucleotide sequence ID" value="NZ_JAFLNF010000008.1"/>
</dbReference>
<evidence type="ECO:0000256" key="1">
    <source>
        <dbReference type="ARBA" id="ARBA00035644"/>
    </source>
</evidence>
<dbReference type="Pfam" id="PF08021">
    <property type="entry name" value="FAD_binding_9"/>
    <property type="match status" value="1"/>
</dbReference>
<dbReference type="AlphaFoldDB" id="A0A939EQR5"/>
<evidence type="ECO:0000313" key="3">
    <source>
        <dbReference type="EMBL" id="MBO0346857.1"/>
    </source>
</evidence>
<comment type="caution">
    <text evidence="3">The sequence shown here is derived from an EMBL/GenBank/DDBJ whole genome shotgun (WGS) entry which is preliminary data.</text>
</comment>
<feature type="domain" description="FAD-binding FR-type" evidence="2">
    <location>
        <begin position="23"/>
        <end position="127"/>
    </location>
</feature>
<accession>A0A939EQR5</accession>
<sequence length="252" mass="27431">MTVETLQDDTSSLPFAERLNIPLKRRSLTVVASVRLTPHMQRVTLTGEDLADFQSPGFDDNVKLLLSADDEDPIRRSYTPRSFDVATRELVLDFALHDAGPATQWALSAEVGSSLVVGGPRGSRVVRGNFINWLLIGDETALPAIGRKVEEAGEADRITVIAGIPTPEDQQAFETPADVTCHWLCRTEEHAADPAPFLAAVKALDIAPETFIWIAAEAQVAQTLKSYVLDDLGVNPAWIKSSGYWTKGHAGK</sequence>